<reference evidence="2" key="1">
    <citation type="journal article" date="2020" name="Nature">
        <title>Giant virus diversity and host interactions through global metagenomics.</title>
        <authorList>
            <person name="Schulz F."/>
            <person name="Roux S."/>
            <person name="Paez-Espino D."/>
            <person name="Jungbluth S."/>
            <person name="Walsh D.A."/>
            <person name="Denef V.J."/>
            <person name="McMahon K.D."/>
            <person name="Konstantinidis K.T."/>
            <person name="Eloe-Fadrosh E.A."/>
            <person name="Kyrpides N.C."/>
            <person name="Woyke T."/>
        </authorList>
    </citation>
    <scope>NUCLEOTIDE SEQUENCE</scope>
    <source>
        <strain evidence="2">GVMAG-M-3300027963-21</strain>
    </source>
</reference>
<organism evidence="2">
    <name type="scientific">viral metagenome</name>
    <dbReference type="NCBI Taxonomy" id="1070528"/>
    <lineage>
        <taxon>unclassified sequences</taxon>
        <taxon>metagenomes</taxon>
        <taxon>organismal metagenomes</taxon>
    </lineage>
</organism>
<keyword evidence="1" id="KW-0472">Membrane</keyword>
<sequence length="173" mass="20589">MYGYIYAFIFLLVLYASLYYIFYDELIIYQVEATHFEFNLLYKKQPIIIQDNITNIEEILMNWFNYNIIDYDMLIPNILGWNRNHHKYLLIYAQGDATTEITLGNPLTKHTNNVPVPDETQELTTILLDKNKILIIPFKWFYHINIITGNPRFFGIHDYITYGLSFGVVNKNK</sequence>
<proteinExistence type="predicted"/>
<feature type="transmembrane region" description="Helical" evidence="1">
    <location>
        <begin position="6"/>
        <end position="23"/>
    </location>
</feature>
<accession>A0A6C0LMN9</accession>
<keyword evidence="1" id="KW-1133">Transmembrane helix</keyword>
<dbReference type="AlphaFoldDB" id="A0A6C0LMN9"/>
<evidence type="ECO:0000256" key="1">
    <source>
        <dbReference type="SAM" id="Phobius"/>
    </source>
</evidence>
<evidence type="ECO:0000313" key="2">
    <source>
        <dbReference type="EMBL" id="QHU31610.1"/>
    </source>
</evidence>
<name>A0A6C0LMN9_9ZZZZ</name>
<protein>
    <submittedName>
        <fullName evidence="2">Uncharacterized protein</fullName>
    </submittedName>
</protein>
<dbReference type="EMBL" id="MN740531">
    <property type="protein sequence ID" value="QHU31610.1"/>
    <property type="molecule type" value="Genomic_DNA"/>
</dbReference>
<keyword evidence="1" id="KW-0812">Transmembrane</keyword>